<evidence type="ECO:0000256" key="4">
    <source>
        <dbReference type="ARBA" id="ARBA00022989"/>
    </source>
</evidence>
<keyword evidence="4 7" id="KW-1133">Transmembrane helix</keyword>
<dbReference type="GO" id="GO:0005886">
    <property type="term" value="C:plasma membrane"/>
    <property type="evidence" value="ECO:0007669"/>
    <property type="project" value="UniProtKB-SubCell"/>
</dbReference>
<name>A0A2T4ID91_9RHOO</name>
<evidence type="ECO:0000313" key="9">
    <source>
        <dbReference type="Proteomes" id="UP000241193"/>
    </source>
</evidence>
<evidence type="ECO:0000256" key="7">
    <source>
        <dbReference type="SAM" id="Phobius"/>
    </source>
</evidence>
<reference evidence="8 9" key="2">
    <citation type="submission" date="2018-04" db="EMBL/GenBank/DDBJ databases">
        <title>Thauera lacus sp. nov., isolated from an saline lake in Inner Mongolia, China.</title>
        <authorList>
            <person name="Liang Q.-Y."/>
        </authorList>
    </citation>
    <scope>NUCLEOTIDE SEQUENCE [LARGE SCALE GENOMIC DNA]</scope>
    <source>
        <strain evidence="8 9">D20</strain>
    </source>
</reference>
<evidence type="ECO:0000313" key="8">
    <source>
        <dbReference type="EMBL" id="PTD95745.1"/>
    </source>
</evidence>
<protein>
    <recommendedName>
        <fullName evidence="10">Phosphate-starvation-inducible E-like protein</fullName>
    </recommendedName>
</protein>
<feature type="transmembrane region" description="Helical" evidence="7">
    <location>
        <begin position="44"/>
        <end position="65"/>
    </location>
</feature>
<dbReference type="AlphaFoldDB" id="A0A2T4ID91"/>
<dbReference type="InterPro" id="IPR020948">
    <property type="entry name" value="P_starv_induced_PsiE-like"/>
</dbReference>
<sequence>MSRTTGTADLPPQSGDAHESHLDPEHRDPILAGMNRIIRHGIRVLAGMMVLVILWCIADVVLVLYEKLSTPPLFLLELNDIFVVFAAFLAVLIAIEIFANIALYLRDDVIHVKLVVATALMAIARKVIVLDLGAIEAEYLFGIGLVVIALGVTYWLVANQART</sequence>
<keyword evidence="9" id="KW-1185">Reference proteome</keyword>
<keyword evidence="5 7" id="KW-0472">Membrane</keyword>
<evidence type="ECO:0008006" key="10">
    <source>
        <dbReference type="Google" id="ProtNLM"/>
    </source>
</evidence>
<feature type="transmembrane region" description="Helical" evidence="7">
    <location>
        <begin position="139"/>
        <end position="157"/>
    </location>
</feature>
<comment type="subcellular location">
    <subcellularLocation>
        <location evidence="1">Cell membrane</location>
        <topology evidence="1">Multi-pass membrane protein</topology>
    </subcellularLocation>
</comment>
<dbReference type="Proteomes" id="UP000241193">
    <property type="component" value="Unassembled WGS sequence"/>
</dbReference>
<keyword evidence="2" id="KW-1003">Cell membrane</keyword>
<feature type="transmembrane region" description="Helical" evidence="7">
    <location>
        <begin position="112"/>
        <end position="133"/>
    </location>
</feature>
<feature type="transmembrane region" description="Helical" evidence="7">
    <location>
        <begin position="81"/>
        <end position="105"/>
    </location>
</feature>
<accession>A0A2T4ID91</accession>
<dbReference type="Pfam" id="PF06146">
    <property type="entry name" value="PsiE"/>
    <property type="match status" value="1"/>
</dbReference>
<evidence type="ECO:0000256" key="6">
    <source>
        <dbReference type="SAM" id="MobiDB-lite"/>
    </source>
</evidence>
<keyword evidence="3 7" id="KW-0812">Transmembrane</keyword>
<evidence type="ECO:0000256" key="2">
    <source>
        <dbReference type="ARBA" id="ARBA00022475"/>
    </source>
</evidence>
<dbReference type="RefSeq" id="WP_107494265.1">
    <property type="nucleotide sequence ID" value="NZ_PZKC01000011.1"/>
</dbReference>
<gene>
    <name evidence="8" type="ORF">C8261_13440</name>
</gene>
<dbReference type="EMBL" id="PZKC01000011">
    <property type="protein sequence ID" value="PTD95745.1"/>
    <property type="molecule type" value="Genomic_DNA"/>
</dbReference>
<evidence type="ECO:0000256" key="1">
    <source>
        <dbReference type="ARBA" id="ARBA00004651"/>
    </source>
</evidence>
<evidence type="ECO:0000256" key="5">
    <source>
        <dbReference type="ARBA" id="ARBA00023136"/>
    </source>
</evidence>
<feature type="region of interest" description="Disordered" evidence="6">
    <location>
        <begin position="1"/>
        <end position="24"/>
    </location>
</feature>
<reference evidence="8 9" key="1">
    <citation type="submission" date="2018-03" db="EMBL/GenBank/DDBJ databases">
        <authorList>
            <person name="Keele B.F."/>
        </authorList>
    </citation>
    <scope>NUCLEOTIDE SEQUENCE [LARGE SCALE GENOMIC DNA]</scope>
    <source>
        <strain evidence="8 9">D20</strain>
    </source>
</reference>
<dbReference type="OrthoDB" id="5421219at2"/>
<comment type="caution">
    <text evidence="8">The sequence shown here is derived from an EMBL/GenBank/DDBJ whole genome shotgun (WGS) entry which is preliminary data.</text>
</comment>
<organism evidence="8 9">
    <name type="scientific">Pseudothauera lacus</name>
    <dbReference type="NCBI Taxonomy" id="2136175"/>
    <lineage>
        <taxon>Bacteria</taxon>
        <taxon>Pseudomonadati</taxon>
        <taxon>Pseudomonadota</taxon>
        <taxon>Betaproteobacteria</taxon>
        <taxon>Rhodocyclales</taxon>
        <taxon>Zoogloeaceae</taxon>
        <taxon>Pseudothauera</taxon>
    </lineage>
</organism>
<evidence type="ECO:0000256" key="3">
    <source>
        <dbReference type="ARBA" id="ARBA00022692"/>
    </source>
</evidence>
<proteinExistence type="predicted"/>